<keyword evidence="3" id="KW-1185">Reference proteome</keyword>
<evidence type="ECO:0000313" key="3">
    <source>
        <dbReference type="Proteomes" id="UP001179363"/>
    </source>
</evidence>
<proteinExistence type="predicted"/>
<organism evidence="2 3">
    <name type="scientific">Gillisia lutea</name>
    <dbReference type="NCBI Taxonomy" id="2909668"/>
    <lineage>
        <taxon>Bacteria</taxon>
        <taxon>Pseudomonadati</taxon>
        <taxon>Bacteroidota</taxon>
        <taxon>Flavobacteriia</taxon>
        <taxon>Flavobacteriales</taxon>
        <taxon>Flavobacteriaceae</taxon>
        <taxon>Gillisia</taxon>
    </lineage>
</organism>
<evidence type="ECO:0008006" key="4">
    <source>
        <dbReference type="Google" id="ProtNLM"/>
    </source>
</evidence>
<dbReference type="InterPro" id="IPR021109">
    <property type="entry name" value="Peptidase_aspartic_dom_sf"/>
</dbReference>
<evidence type="ECO:0000256" key="1">
    <source>
        <dbReference type="SAM" id="SignalP"/>
    </source>
</evidence>
<dbReference type="Proteomes" id="UP001179363">
    <property type="component" value="Unassembled WGS sequence"/>
</dbReference>
<dbReference type="SUPFAM" id="SSF50630">
    <property type="entry name" value="Acid proteases"/>
    <property type="match status" value="1"/>
</dbReference>
<protein>
    <recommendedName>
        <fullName evidence="4">Aspartyl protease</fullName>
    </recommendedName>
</protein>
<dbReference type="Gene3D" id="2.40.70.10">
    <property type="entry name" value="Acid Proteases"/>
    <property type="match status" value="2"/>
</dbReference>
<name>A0ABS9ECI7_9FLAO</name>
<keyword evidence="1" id="KW-0732">Signal</keyword>
<reference evidence="2" key="1">
    <citation type="submission" date="2022-01" db="EMBL/GenBank/DDBJ databases">
        <title>Gillisia lutea sp. nov., isolated from marine plastic residues from the Malvarosa beach (Valencia, Spain).</title>
        <authorList>
            <person name="Vidal-Verdu A."/>
            <person name="Molina-Menor E."/>
            <person name="Satari L."/>
            <person name="Pascual J."/>
            <person name="Pereto J."/>
            <person name="Porcar M."/>
        </authorList>
    </citation>
    <scope>NUCLEOTIDE SEQUENCE</scope>
    <source>
        <strain evidence="2">M10.2A</strain>
    </source>
</reference>
<feature type="chain" id="PRO_5047528506" description="Aspartyl protease" evidence="1">
    <location>
        <begin position="20"/>
        <end position="320"/>
    </location>
</feature>
<sequence length="320" mass="36490">MRKSLLIILILLGSFSSQATEFEEGLVFPKAEILNEYTARIPFKLIDNLIVVEAELLDKKGNFIIDTGSESLILNKVHFSQRFYSSRKSTSTSGVIRSIDGVYTRNLKEFILKNFSINNATSDVIDLSHIEKRKKMNLLGIIGYNILKEYEVFIDLHLNQITLSKVDKNGVKLDKEVYLEKITDSIAFRLNRHTIILDTYIDGNKMKFGLDSGAEFNQINKNGNNKILKFFLPNKKLILVGSGGEKAEVLAGKLYGIKLTDNIYFGPMNTILTNLSRMQEAFGTHLDGILGYQFFAQKRTIINYQKKMLYFIDFPLNFNP</sequence>
<feature type="signal peptide" evidence="1">
    <location>
        <begin position="1"/>
        <end position="19"/>
    </location>
</feature>
<dbReference type="EMBL" id="JAKGTH010000006">
    <property type="protein sequence ID" value="MCF4100594.1"/>
    <property type="molecule type" value="Genomic_DNA"/>
</dbReference>
<comment type="caution">
    <text evidence="2">The sequence shown here is derived from an EMBL/GenBank/DDBJ whole genome shotgun (WGS) entry which is preliminary data.</text>
</comment>
<evidence type="ECO:0000313" key="2">
    <source>
        <dbReference type="EMBL" id="MCF4100594.1"/>
    </source>
</evidence>
<gene>
    <name evidence="2" type="ORF">L1I30_02835</name>
</gene>
<dbReference type="RefSeq" id="WP_236132733.1">
    <property type="nucleotide sequence ID" value="NZ_JAKGTH010000006.1"/>
</dbReference>
<accession>A0ABS9ECI7</accession>